<keyword evidence="1" id="KW-1133">Transmembrane helix</keyword>
<evidence type="ECO:0000313" key="4">
    <source>
        <dbReference type="Proteomes" id="UP001321475"/>
    </source>
</evidence>
<gene>
    <name evidence="2" type="ORF">GCM10025865_33120</name>
    <name evidence="3" type="ORF">GCM10025865_33560</name>
</gene>
<evidence type="ECO:0000256" key="1">
    <source>
        <dbReference type="SAM" id="Phobius"/>
    </source>
</evidence>
<keyword evidence="1" id="KW-0812">Transmembrane</keyword>
<dbReference type="Proteomes" id="UP001321475">
    <property type="component" value="Plasmid pNBRC108565a"/>
</dbReference>
<reference evidence="4" key="2">
    <citation type="journal article" date="2019" name="Int. J. Syst. Evol. Microbiol.">
        <title>The Global Catalogue of Microorganisms (GCM) 10K type strain sequencing project: providing services to taxonomists for standard genome sequencing and annotation.</title>
        <authorList>
            <consortium name="The Broad Institute Genomics Platform"/>
            <consortium name="The Broad Institute Genome Sequencing Center for Infectious Disease"/>
            <person name="Wu L."/>
            <person name="Ma J."/>
        </authorList>
    </citation>
    <scope>NUCLEOTIDE SEQUENCE [LARGE SCALE GENOMIC DNA]</scope>
    <source>
        <strain evidence="4">NBRC 108565</strain>
    </source>
</reference>
<accession>A0ABM8G7B7</accession>
<keyword evidence="3" id="KW-0614">Plasmid</keyword>
<evidence type="ECO:0000313" key="3">
    <source>
        <dbReference type="EMBL" id="BDZ44057.1"/>
    </source>
</evidence>
<organism evidence="3 4">
    <name type="scientific">Paraoerskovia sediminicola</name>
    <dbReference type="NCBI Taxonomy" id="1138587"/>
    <lineage>
        <taxon>Bacteria</taxon>
        <taxon>Bacillati</taxon>
        <taxon>Actinomycetota</taxon>
        <taxon>Actinomycetes</taxon>
        <taxon>Micrococcales</taxon>
        <taxon>Cellulomonadaceae</taxon>
        <taxon>Paraoerskovia</taxon>
    </lineage>
</organism>
<keyword evidence="4" id="KW-1185">Reference proteome</keyword>
<reference evidence="3" key="1">
    <citation type="journal article" date="2014" name="Int. J. Syst. Evol. Microbiol.">
        <title>Complete genome of a new Firmicutes species belonging to the dominant human colonic microbiota ('Ruminococcus bicirculans') reveals two chromosomes and a selective capacity to utilize plant glucans.</title>
        <authorList>
            <consortium name="NISC Comparative Sequencing Program"/>
            <person name="Wegmann U."/>
            <person name="Louis P."/>
            <person name="Goesmann A."/>
            <person name="Henrissat B."/>
            <person name="Duncan S.H."/>
            <person name="Flint H.J."/>
        </authorList>
    </citation>
    <scope>NUCLEOTIDE SEQUENCE</scope>
    <source>
        <strain evidence="3">NBRC 108565</strain>
    </source>
</reference>
<feature type="transmembrane region" description="Helical" evidence="1">
    <location>
        <begin position="108"/>
        <end position="129"/>
    </location>
</feature>
<feature type="transmembrane region" description="Helical" evidence="1">
    <location>
        <begin position="72"/>
        <end position="96"/>
    </location>
</feature>
<evidence type="ECO:0000313" key="2">
    <source>
        <dbReference type="EMBL" id="BDZ44013.1"/>
    </source>
</evidence>
<dbReference type="EMBL" id="AP027730">
    <property type="protein sequence ID" value="BDZ44013.1"/>
    <property type="molecule type" value="Genomic_DNA"/>
</dbReference>
<reference evidence="3" key="3">
    <citation type="submission" date="2023-02" db="EMBL/GenBank/DDBJ databases">
        <authorList>
            <person name="Sun Q."/>
            <person name="Mori K."/>
        </authorList>
    </citation>
    <scope>NUCLEOTIDE SEQUENCE</scope>
    <source>
        <strain evidence="3">NBRC 108565</strain>
        <plasmid evidence="3">pNBRC108565a</plasmid>
    </source>
</reference>
<evidence type="ECO:0008006" key="5">
    <source>
        <dbReference type="Google" id="ProtNLM"/>
    </source>
</evidence>
<proteinExistence type="predicted"/>
<protein>
    <recommendedName>
        <fullName evidence="5">Integral membrane protein</fullName>
    </recommendedName>
</protein>
<geneLocation type="plasmid" evidence="3 4">
    <name>pNBRC108565a</name>
</geneLocation>
<sequence length="182" mass="18154">MANVAGAINTVSNPFDNLANSVIEAFGKTVTALGTVWVKIGTPNLTGSGGESTVAPGSRAPDSGNITTILGYVSWIGFSMAAIALVILGALIAVSLRRGEGVSAVGRIGFVLGGAILIGGSAGIVSVLLPASPGARPARSASFNPPCGGTWPPALWFRSSSVASAWRGSSARTQAGTRSRAC</sequence>
<dbReference type="EMBL" id="AP027730">
    <property type="protein sequence ID" value="BDZ44057.1"/>
    <property type="molecule type" value="Genomic_DNA"/>
</dbReference>
<keyword evidence="1" id="KW-0472">Membrane</keyword>
<name>A0ABM8G7B7_9CELL</name>